<dbReference type="SUPFAM" id="SSF74788">
    <property type="entry name" value="Cullin repeat-like"/>
    <property type="match status" value="1"/>
</dbReference>
<dbReference type="Pfam" id="PF00888">
    <property type="entry name" value="Cullin"/>
    <property type="match status" value="1"/>
</dbReference>
<dbReference type="FunFam" id="1.20.1310.10:FF:000002">
    <property type="entry name" value="cullin-3 isoform X1"/>
    <property type="match status" value="1"/>
</dbReference>
<dbReference type="SUPFAM" id="SSF75632">
    <property type="entry name" value="Cullin homology domain"/>
    <property type="match status" value="1"/>
</dbReference>
<sequence>MEIIEHEINKIKPFIDSILANLDTETDIKVSESELVNASNTVLYLNDMGDKSKILYFYYKTTITEYTKKIVKTELLQLRGLELLKKVILRWQKHIMLIYYLHRIFIELDRSFVDKSNLPKLCLAGISIFRSEVYDEMKVNIKDALFEQINIDLYGGHMDVNTITKVLIFLIQLKCKNFTIERNKFKTFILMHEKHDLDLYCNEFESTFLDKIKDFYSSKSTEWILSMTYLEYFNVVNKALEKEKYRSQVYLYPCTKDPLIKIVINELIIKNDKIKIEDILKHNKHDELNLIFSILKTHEFSLDSITNKFSNYVENCGDLIVNDQMLHDDAIEFTRRLLSFNTEIEIIIKNYPLFRRSKEIGFQKFMSKYPYSAQYIASYCDYEMKKGLKGVTEQESELRLNSLINLIVCCYDKDVFFRYYTTFLAKRLLNETSLNDEAEQYMISKLKVECGHGIVSKISNMYQDKVLSGQIMKEFKTLLHKGQPNGILLNIQVLRSGCWPKQIQEPFNLPNELKNCFYKFQMFYQDKYEGRTLNILPFYGNCEISIIFCNKPFTCIVNTYQASIILWFNSADTLTLCQIREYTRLNAFTFNPRQKLFIKQSLGKTITENDTICLNFEFNCSSLKVNFLPKKAIKTEVPNKEDDKTVENERKYILESLIVKIAKWRKQIKHEELVSEVIRHATNFKPQLPMIKVQIENLIIREFLVRDENEYIYNP</sequence>
<evidence type="ECO:0000256" key="4">
    <source>
        <dbReference type="PROSITE-ProRule" id="PRU00330"/>
    </source>
</evidence>
<feature type="domain" description="Cullin family profile" evidence="6">
    <location>
        <begin position="371"/>
        <end position="585"/>
    </location>
</feature>
<comment type="caution">
    <text evidence="7">The sequence shown here is derived from an EMBL/GenBank/DDBJ whole genome shotgun (WGS) entry which is preliminary data.</text>
</comment>
<keyword evidence="2" id="KW-1017">Isopeptide bond</keyword>
<dbReference type="InterPro" id="IPR036388">
    <property type="entry name" value="WH-like_DNA-bd_sf"/>
</dbReference>
<gene>
    <name evidence="7" type="ORF">SteCoe_18442</name>
</gene>
<dbReference type="SMART" id="SM00884">
    <property type="entry name" value="Cullin_Nedd8"/>
    <property type="match status" value="1"/>
</dbReference>
<accession>A0A1R2BWQ3</accession>
<evidence type="ECO:0000256" key="2">
    <source>
        <dbReference type="ARBA" id="ARBA00022499"/>
    </source>
</evidence>
<evidence type="ECO:0000313" key="7">
    <source>
        <dbReference type="EMBL" id="OMJ81131.1"/>
    </source>
</evidence>
<reference evidence="7 8" key="1">
    <citation type="submission" date="2016-11" db="EMBL/GenBank/DDBJ databases">
        <title>The macronuclear genome of Stentor coeruleus: a giant cell with tiny introns.</title>
        <authorList>
            <person name="Slabodnick M."/>
            <person name="Ruby J.G."/>
            <person name="Reiff S.B."/>
            <person name="Swart E.C."/>
            <person name="Gosai S."/>
            <person name="Prabakaran S."/>
            <person name="Witkowska E."/>
            <person name="Larue G.E."/>
            <person name="Fisher S."/>
            <person name="Freeman R.M."/>
            <person name="Gunawardena J."/>
            <person name="Chu W."/>
            <person name="Stover N.A."/>
            <person name="Gregory B.D."/>
            <person name="Nowacki M."/>
            <person name="Derisi J."/>
            <person name="Roy S.W."/>
            <person name="Marshall W.F."/>
            <person name="Sood P."/>
        </authorList>
    </citation>
    <scope>NUCLEOTIDE SEQUENCE [LARGE SCALE GENOMIC DNA]</scope>
    <source>
        <strain evidence="7">WM001</strain>
    </source>
</reference>
<keyword evidence="3" id="KW-0832">Ubl conjugation</keyword>
<keyword evidence="8" id="KW-1185">Reference proteome</keyword>
<protein>
    <recommendedName>
        <fullName evidence="6">Cullin family profile domain-containing protein</fullName>
    </recommendedName>
</protein>
<dbReference type="Pfam" id="PF26557">
    <property type="entry name" value="Cullin_AB"/>
    <property type="match status" value="1"/>
</dbReference>
<dbReference type="Gene3D" id="1.20.1310.10">
    <property type="entry name" value="Cullin Repeats"/>
    <property type="match status" value="4"/>
</dbReference>
<evidence type="ECO:0000259" key="6">
    <source>
        <dbReference type="PROSITE" id="PS50069"/>
    </source>
</evidence>
<dbReference type="InterPro" id="IPR001373">
    <property type="entry name" value="Cullin_N"/>
</dbReference>
<dbReference type="Gene3D" id="3.30.230.130">
    <property type="entry name" value="Cullin, Chain C, Domain 2"/>
    <property type="match status" value="1"/>
</dbReference>
<comment type="similarity">
    <text evidence="1 4 5">Belongs to the cullin family.</text>
</comment>
<evidence type="ECO:0000256" key="5">
    <source>
        <dbReference type="RuleBase" id="RU003829"/>
    </source>
</evidence>
<dbReference type="EMBL" id="MPUH01000392">
    <property type="protein sequence ID" value="OMJ81131.1"/>
    <property type="molecule type" value="Genomic_DNA"/>
</dbReference>
<dbReference type="InterPro" id="IPR059120">
    <property type="entry name" value="Cullin-like_AB"/>
</dbReference>
<dbReference type="GO" id="GO:0006511">
    <property type="term" value="P:ubiquitin-dependent protein catabolic process"/>
    <property type="evidence" value="ECO:0007669"/>
    <property type="project" value="InterPro"/>
</dbReference>
<dbReference type="Gene3D" id="1.10.10.10">
    <property type="entry name" value="Winged helix-like DNA-binding domain superfamily/Winged helix DNA-binding domain"/>
    <property type="match status" value="1"/>
</dbReference>
<dbReference type="SUPFAM" id="SSF46785">
    <property type="entry name" value="Winged helix' DNA-binding domain"/>
    <property type="match status" value="1"/>
</dbReference>
<dbReference type="InterPro" id="IPR045093">
    <property type="entry name" value="Cullin"/>
</dbReference>
<name>A0A1R2BWQ3_9CILI</name>
<dbReference type="AlphaFoldDB" id="A0A1R2BWQ3"/>
<dbReference type="PROSITE" id="PS50069">
    <property type="entry name" value="CULLIN_2"/>
    <property type="match status" value="1"/>
</dbReference>
<dbReference type="InterPro" id="IPR036390">
    <property type="entry name" value="WH_DNA-bd_sf"/>
</dbReference>
<dbReference type="InterPro" id="IPR036317">
    <property type="entry name" value="Cullin_homology_sf"/>
</dbReference>
<evidence type="ECO:0000256" key="3">
    <source>
        <dbReference type="ARBA" id="ARBA00022843"/>
    </source>
</evidence>
<dbReference type="InterPro" id="IPR016158">
    <property type="entry name" value="Cullin_homology"/>
</dbReference>
<organism evidence="7 8">
    <name type="scientific">Stentor coeruleus</name>
    <dbReference type="NCBI Taxonomy" id="5963"/>
    <lineage>
        <taxon>Eukaryota</taxon>
        <taxon>Sar</taxon>
        <taxon>Alveolata</taxon>
        <taxon>Ciliophora</taxon>
        <taxon>Postciliodesmatophora</taxon>
        <taxon>Heterotrichea</taxon>
        <taxon>Heterotrichida</taxon>
        <taxon>Stentoridae</taxon>
        <taxon>Stentor</taxon>
    </lineage>
</organism>
<evidence type="ECO:0000256" key="1">
    <source>
        <dbReference type="ARBA" id="ARBA00006019"/>
    </source>
</evidence>
<dbReference type="Pfam" id="PF10557">
    <property type="entry name" value="Cullin_Nedd8"/>
    <property type="match status" value="1"/>
</dbReference>
<dbReference type="Proteomes" id="UP000187209">
    <property type="component" value="Unassembled WGS sequence"/>
</dbReference>
<dbReference type="PANTHER" id="PTHR11932">
    <property type="entry name" value="CULLIN"/>
    <property type="match status" value="1"/>
</dbReference>
<dbReference type="SMART" id="SM00182">
    <property type="entry name" value="CULLIN"/>
    <property type="match status" value="1"/>
</dbReference>
<dbReference type="InterPro" id="IPR016159">
    <property type="entry name" value="Cullin_repeat-like_dom_sf"/>
</dbReference>
<dbReference type="GO" id="GO:0031625">
    <property type="term" value="F:ubiquitin protein ligase binding"/>
    <property type="evidence" value="ECO:0007669"/>
    <property type="project" value="InterPro"/>
</dbReference>
<dbReference type="OrthoDB" id="27073at2759"/>
<proteinExistence type="inferred from homology"/>
<dbReference type="InterPro" id="IPR019559">
    <property type="entry name" value="Cullin_neddylation_domain"/>
</dbReference>
<evidence type="ECO:0000313" key="8">
    <source>
        <dbReference type="Proteomes" id="UP000187209"/>
    </source>
</evidence>